<evidence type="ECO:0000313" key="7">
    <source>
        <dbReference type="Proteomes" id="UP000503117"/>
    </source>
</evidence>
<organism evidence="6 7">
    <name type="scientific">Duganella dendranthematis</name>
    <dbReference type="NCBI Taxonomy" id="2728021"/>
    <lineage>
        <taxon>Bacteria</taxon>
        <taxon>Pseudomonadati</taxon>
        <taxon>Pseudomonadota</taxon>
        <taxon>Betaproteobacteria</taxon>
        <taxon>Burkholderiales</taxon>
        <taxon>Oxalobacteraceae</taxon>
        <taxon>Telluria group</taxon>
        <taxon>Duganella</taxon>
    </lineage>
</organism>
<evidence type="ECO:0000256" key="4">
    <source>
        <dbReference type="ARBA" id="ARBA00023239"/>
    </source>
</evidence>
<dbReference type="Pfam" id="PF04828">
    <property type="entry name" value="GFA"/>
    <property type="match status" value="1"/>
</dbReference>
<evidence type="ECO:0000256" key="1">
    <source>
        <dbReference type="ARBA" id="ARBA00005495"/>
    </source>
</evidence>
<dbReference type="SUPFAM" id="SSF51316">
    <property type="entry name" value="Mss4-like"/>
    <property type="match status" value="1"/>
</dbReference>
<dbReference type="PANTHER" id="PTHR33337">
    <property type="entry name" value="GFA DOMAIN-CONTAINING PROTEIN"/>
    <property type="match status" value="1"/>
</dbReference>
<evidence type="ECO:0000256" key="2">
    <source>
        <dbReference type="ARBA" id="ARBA00022723"/>
    </source>
</evidence>
<evidence type="ECO:0000256" key="3">
    <source>
        <dbReference type="ARBA" id="ARBA00022833"/>
    </source>
</evidence>
<dbReference type="Gene3D" id="3.90.1590.10">
    <property type="entry name" value="glutathione-dependent formaldehyde- activating enzyme (gfa)"/>
    <property type="match status" value="1"/>
</dbReference>
<feature type="domain" description="CENP-V/GFA" evidence="5">
    <location>
        <begin position="8"/>
        <end position="117"/>
    </location>
</feature>
<dbReference type="EMBL" id="CP051684">
    <property type="protein sequence ID" value="QJD92368.1"/>
    <property type="molecule type" value="Genomic_DNA"/>
</dbReference>
<name>A0ABX6MDH2_9BURK</name>
<accession>A0ABX6MDH2</accession>
<dbReference type="InterPro" id="IPR011057">
    <property type="entry name" value="Mss4-like_sf"/>
</dbReference>
<dbReference type="Proteomes" id="UP000503117">
    <property type="component" value="Chromosome"/>
</dbReference>
<comment type="similarity">
    <text evidence="1">Belongs to the Gfa family.</text>
</comment>
<keyword evidence="4" id="KW-0456">Lyase</keyword>
<gene>
    <name evidence="6" type="ORF">HH213_21085</name>
</gene>
<protein>
    <submittedName>
        <fullName evidence="6">GFA family protein</fullName>
    </submittedName>
</protein>
<dbReference type="RefSeq" id="WP_169113531.1">
    <property type="nucleotide sequence ID" value="NZ_CP051684.1"/>
</dbReference>
<dbReference type="PANTHER" id="PTHR33337:SF40">
    <property type="entry name" value="CENP-V_GFA DOMAIN-CONTAINING PROTEIN-RELATED"/>
    <property type="match status" value="1"/>
</dbReference>
<keyword evidence="7" id="KW-1185">Reference proteome</keyword>
<dbReference type="InterPro" id="IPR006913">
    <property type="entry name" value="CENP-V/GFA"/>
</dbReference>
<dbReference type="PROSITE" id="PS51891">
    <property type="entry name" value="CENP_V_GFA"/>
    <property type="match status" value="1"/>
</dbReference>
<evidence type="ECO:0000313" key="6">
    <source>
        <dbReference type="EMBL" id="QJD92368.1"/>
    </source>
</evidence>
<sequence length="131" mass="14124">MMADTGDLHGSCLCGGIRYRAALPVFHASHCYCTMCQKQHGAGAGSYANVASAGFVIAQGQDLITEHHSSDDGRRGFCSVCGSNIYWRSTESPDRIAVTLGTLEPEYAGPVERELYTDTKPAWLPSLKPAR</sequence>
<proteinExistence type="inferred from homology"/>
<reference evidence="6 7" key="1">
    <citation type="submission" date="2020-04" db="EMBL/GenBank/DDBJ databases">
        <title>Genome sequencing of novel species.</title>
        <authorList>
            <person name="Heo J."/>
            <person name="Kim S.-J."/>
            <person name="Kim J.-S."/>
            <person name="Hong S.-B."/>
            <person name="Kwon S.-W."/>
        </authorList>
    </citation>
    <scope>NUCLEOTIDE SEQUENCE [LARGE SCALE GENOMIC DNA]</scope>
    <source>
        <strain evidence="6 7">AF9R3</strain>
    </source>
</reference>
<keyword evidence="2" id="KW-0479">Metal-binding</keyword>
<evidence type="ECO:0000259" key="5">
    <source>
        <dbReference type="PROSITE" id="PS51891"/>
    </source>
</evidence>
<keyword evidence="3" id="KW-0862">Zinc</keyword>